<evidence type="ECO:0000256" key="1">
    <source>
        <dbReference type="SAM" id="Coils"/>
    </source>
</evidence>
<gene>
    <name evidence="2" type="ORF">CPT03_21990</name>
</gene>
<evidence type="ECO:0000313" key="3">
    <source>
        <dbReference type="Proteomes" id="UP000223749"/>
    </source>
</evidence>
<dbReference type="AlphaFoldDB" id="A0A2D1UBD3"/>
<organism evidence="2 3">
    <name type="scientific">Pedobacter ginsengisoli</name>
    <dbReference type="NCBI Taxonomy" id="363852"/>
    <lineage>
        <taxon>Bacteria</taxon>
        <taxon>Pseudomonadati</taxon>
        <taxon>Bacteroidota</taxon>
        <taxon>Sphingobacteriia</taxon>
        <taxon>Sphingobacteriales</taxon>
        <taxon>Sphingobacteriaceae</taxon>
        <taxon>Pedobacter</taxon>
    </lineage>
</organism>
<dbReference type="KEGG" id="pgs:CPT03_21990"/>
<keyword evidence="3" id="KW-1185">Reference proteome</keyword>
<evidence type="ECO:0000313" key="2">
    <source>
        <dbReference type="EMBL" id="ATP58948.1"/>
    </source>
</evidence>
<dbReference type="Proteomes" id="UP000223749">
    <property type="component" value="Chromosome"/>
</dbReference>
<dbReference type="EMBL" id="CP024091">
    <property type="protein sequence ID" value="ATP58948.1"/>
    <property type="molecule type" value="Genomic_DNA"/>
</dbReference>
<name>A0A2D1UBD3_9SPHI</name>
<feature type="coiled-coil region" evidence="1">
    <location>
        <begin position="131"/>
        <end position="165"/>
    </location>
</feature>
<sequence>MNQGDIFKKIGQILNELQDQYEFLAHNPEQLNELELELFLANANFLSDHVQIVKKVNSNRPIKELPEHTLDTVKEIPEPLIQQEPEPVLKVEEIEFKSPSFEFILNDSEPTDKFEFEEKSVDSIFDRPLSKEEERIIAEKQRQQMESKSNEIEEATIEEATIEEEPEPIEEPVVYKEEPVAIVQKEVELPKPASIPVPEPVVFKAPEPVNVFVSPQVPEPAQQEPVSNLKPTLNDILAGKSNSNSVNLNLESNKPAITDLKKGITLNEKLLYIKDLFNGYNLAYSEAIDLINKMPDFKTADTFLKVNYAEKNNWASKQTTVDKFYELLNQRFS</sequence>
<keyword evidence="1" id="KW-0175">Coiled coil</keyword>
<protein>
    <submittedName>
        <fullName evidence="2">Uncharacterized protein</fullName>
    </submittedName>
</protein>
<accession>A0A2D1UBD3</accession>
<reference evidence="2 3" key="1">
    <citation type="submission" date="2017-10" db="EMBL/GenBank/DDBJ databases">
        <title>Whole genome of Pedobacter ginsengisoli T01R-27 isolated from tomato rhizosphere.</title>
        <authorList>
            <person name="Weon H.-Y."/>
            <person name="Lee S.A."/>
            <person name="Sang M.K."/>
            <person name="Song J."/>
        </authorList>
    </citation>
    <scope>NUCLEOTIDE SEQUENCE [LARGE SCALE GENOMIC DNA]</scope>
    <source>
        <strain evidence="2 3">T01R-27</strain>
    </source>
</reference>
<proteinExistence type="predicted"/>